<keyword evidence="1" id="KW-0732">Signal</keyword>
<sequence>MKKYLFMVAGLWAINSSYAQCTISGSNILKLNETTSFTVDTKGQCEECYLWKSSNDKNVTFEGSLKTNKINLTPKDVGKNNISVSILTDKGPVECGKTVEVVENKPGVAQNNCGINIDDFKEVKVSESVISFFPNENRISDYLYKWTVTYANGEIQESTEKIPQFFFSEINYITLVKLKITSKSPICSLSVSKKYEQNFWKPSSTTKTTSIEQKAYSQGSYNEYIKPDDNKIKTEINH</sequence>
<protein>
    <submittedName>
        <fullName evidence="2">Uncharacterized protein</fullName>
    </submittedName>
</protein>
<feature type="signal peptide" evidence="1">
    <location>
        <begin position="1"/>
        <end position="19"/>
    </location>
</feature>
<organism evidence="2 3">
    <name type="scientific">Epilithonimonas hungarica</name>
    <dbReference type="NCBI Taxonomy" id="454006"/>
    <lineage>
        <taxon>Bacteria</taxon>
        <taxon>Pseudomonadati</taxon>
        <taxon>Bacteroidota</taxon>
        <taxon>Flavobacteriia</taxon>
        <taxon>Flavobacteriales</taxon>
        <taxon>Weeksellaceae</taxon>
        <taxon>Chryseobacterium group</taxon>
        <taxon>Epilithonimonas</taxon>
    </lineage>
</organism>
<dbReference type="EMBL" id="FNBH01000005">
    <property type="protein sequence ID" value="SDG55887.1"/>
    <property type="molecule type" value="Genomic_DNA"/>
</dbReference>
<evidence type="ECO:0000256" key="1">
    <source>
        <dbReference type="SAM" id="SignalP"/>
    </source>
</evidence>
<dbReference type="AlphaFoldDB" id="A0A1G7V839"/>
<gene>
    <name evidence="2" type="ORF">SAMN05421825_3552</name>
</gene>
<reference evidence="3" key="1">
    <citation type="submission" date="2016-10" db="EMBL/GenBank/DDBJ databases">
        <authorList>
            <person name="Varghese N."/>
            <person name="Submissions S."/>
        </authorList>
    </citation>
    <scope>NUCLEOTIDE SEQUENCE [LARGE SCALE GENOMIC DNA]</scope>
    <source>
        <strain evidence="3">DSM 19684</strain>
    </source>
</reference>
<evidence type="ECO:0000313" key="3">
    <source>
        <dbReference type="Proteomes" id="UP000199203"/>
    </source>
</evidence>
<proteinExistence type="predicted"/>
<keyword evidence="3" id="KW-1185">Reference proteome</keyword>
<dbReference type="Proteomes" id="UP000199203">
    <property type="component" value="Unassembled WGS sequence"/>
</dbReference>
<dbReference type="OrthoDB" id="1251149at2"/>
<feature type="chain" id="PRO_5011626485" evidence="1">
    <location>
        <begin position="20"/>
        <end position="238"/>
    </location>
</feature>
<dbReference type="RefSeq" id="WP_089874844.1">
    <property type="nucleotide sequence ID" value="NZ_FNBH01000005.1"/>
</dbReference>
<name>A0A1G7V839_9FLAO</name>
<accession>A0A1G7V839</accession>
<dbReference type="STRING" id="454006.SAMN05421825_3552"/>
<evidence type="ECO:0000313" key="2">
    <source>
        <dbReference type="EMBL" id="SDG55887.1"/>
    </source>
</evidence>